<dbReference type="Pfam" id="PF12079">
    <property type="entry name" value="DUF3558"/>
    <property type="match status" value="1"/>
</dbReference>
<dbReference type="EMBL" id="JANWTC010000008">
    <property type="protein sequence ID" value="MCS5480147.1"/>
    <property type="molecule type" value="Genomic_DNA"/>
</dbReference>
<feature type="signal peptide" evidence="1">
    <location>
        <begin position="1"/>
        <end position="20"/>
    </location>
</feature>
<evidence type="ECO:0000256" key="1">
    <source>
        <dbReference type="SAM" id="SignalP"/>
    </source>
</evidence>
<keyword evidence="3" id="KW-1185">Reference proteome</keyword>
<dbReference type="InterPro" id="IPR024520">
    <property type="entry name" value="DUF3558"/>
</dbReference>
<name>A0ABT2FY30_9CORY</name>
<dbReference type="PROSITE" id="PS51257">
    <property type="entry name" value="PROKAR_LIPOPROTEIN"/>
    <property type="match status" value="1"/>
</dbReference>
<feature type="chain" id="PRO_5045999709" evidence="1">
    <location>
        <begin position="21"/>
        <end position="201"/>
    </location>
</feature>
<dbReference type="Proteomes" id="UP001205965">
    <property type="component" value="Unassembled WGS sequence"/>
</dbReference>
<comment type="caution">
    <text evidence="2">The sequence shown here is derived from an EMBL/GenBank/DDBJ whole genome shotgun (WGS) entry which is preliminary data.</text>
</comment>
<organism evidence="2 3">
    <name type="scientific">Corynebacterium lemuris</name>
    <dbReference type="NCBI Taxonomy" id="1859292"/>
    <lineage>
        <taxon>Bacteria</taxon>
        <taxon>Bacillati</taxon>
        <taxon>Actinomycetota</taxon>
        <taxon>Actinomycetes</taxon>
        <taxon>Mycobacteriales</taxon>
        <taxon>Corynebacteriaceae</taxon>
        <taxon>Corynebacterium</taxon>
    </lineage>
</organism>
<accession>A0ABT2FY30</accession>
<proteinExistence type="predicted"/>
<reference evidence="2 3" key="1">
    <citation type="submission" date="2022-08" db="EMBL/GenBank/DDBJ databases">
        <title>YIM 101645 draft genome.</title>
        <authorList>
            <person name="Chen X."/>
        </authorList>
    </citation>
    <scope>NUCLEOTIDE SEQUENCE [LARGE SCALE GENOMIC DNA]</scope>
    <source>
        <strain evidence="2 3">YIM 101645</strain>
    </source>
</reference>
<evidence type="ECO:0000313" key="3">
    <source>
        <dbReference type="Proteomes" id="UP001205965"/>
    </source>
</evidence>
<keyword evidence="1" id="KW-0732">Signal</keyword>
<gene>
    <name evidence="2" type="ORF">NYP18_10825</name>
</gene>
<protein>
    <submittedName>
        <fullName evidence="2">DUF3558 domain-containing protein</fullName>
    </submittedName>
</protein>
<evidence type="ECO:0000313" key="2">
    <source>
        <dbReference type="EMBL" id="MCS5480147.1"/>
    </source>
</evidence>
<dbReference type="RefSeq" id="WP_259428210.1">
    <property type="nucleotide sequence ID" value="NZ_JANWTC010000008.1"/>
</dbReference>
<sequence length="201" mass="21661">MPARRLLPLALTALMLTACSPDDTPIDAPSSPPASPTTVEPVAQPIELGDFNPEGDFEVFNPCTEIPAEVRAAAGLGEPVRETAYDGDRSVRCAFYPTDTSLRGTYALTGDKVPFSRIEERGLLLNPSAESTIPGVYIHHLGMGAEHDCSAAVHTTRGRFIVQYSEISAEPDRAARCVLALEKLEDIYHHLGESNGDVDRS</sequence>